<dbReference type="EMBL" id="KN831792">
    <property type="protein sequence ID" value="KIM38162.1"/>
    <property type="molecule type" value="Genomic_DNA"/>
</dbReference>
<accession>A0A0C2YAY7</accession>
<reference evidence="2 3" key="1">
    <citation type="submission" date="2014-04" db="EMBL/GenBank/DDBJ databases">
        <authorList>
            <consortium name="DOE Joint Genome Institute"/>
            <person name="Kuo A."/>
            <person name="Gay G."/>
            <person name="Dore J."/>
            <person name="Kohler A."/>
            <person name="Nagy L.G."/>
            <person name="Floudas D."/>
            <person name="Copeland A."/>
            <person name="Barry K.W."/>
            <person name="Cichocki N."/>
            <person name="Veneault-Fourrey C."/>
            <person name="LaButti K."/>
            <person name="Lindquist E.A."/>
            <person name="Lipzen A."/>
            <person name="Lundell T."/>
            <person name="Morin E."/>
            <person name="Murat C."/>
            <person name="Sun H."/>
            <person name="Tunlid A."/>
            <person name="Henrissat B."/>
            <person name="Grigoriev I.V."/>
            <person name="Hibbett D.S."/>
            <person name="Martin F."/>
            <person name="Nordberg H.P."/>
            <person name="Cantor M.N."/>
            <person name="Hua S.X."/>
        </authorList>
    </citation>
    <scope>NUCLEOTIDE SEQUENCE [LARGE SCALE GENOMIC DNA]</scope>
    <source>
        <strain evidence="3">h7</strain>
    </source>
</reference>
<evidence type="ECO:0000259" key="1">
    <source>
        <dbReference type="Pfam" id="PF13391"/>
    </source>
</evidence>
<gene>
    <name evidence="2" type="ORF">M413DRAFT_420662</name>
</gene>
<evidence type="ECO:0000313" key="3">
    <source>
        <dbReference type="Proteomes" id="UP000053424"/>
    </source>
</evidence>
<dbReference type="AlphaFoldDB" id="A0A0C2YAY7"/>
<sequence>MTSLPSEIPERLGKTAEVFSAYDTCLTLEKKLQLAFDKGDDVRDNLIYVRILGYLIHYVPTDQGLESIIEEVRSCADADDSALFDVGKSYYDHFIRAFRANRSPIQTSSDCASPPLVDTHTDKMNDSLEEVTKSHGGAKKKALVRDGYRCLVTKRYDETSVYKIPTVFNLASADPNRKMGVTHCAHIFDESTDANIEKDEHERNYAATMWAVMQRFGYESIPDELNGSRVHRLENVMTLESTVHSRFDNLAIWFVATKGTPNRYKLEAKHPWFLDEYPEYVTFTTPDPVNLPVPSPIYLAIHAACAKVAHLSGAAKRIDDLYAEMEGCRTLDPDGASAMLLEHAISELYARTPLFE</sequence>
<name>A0A0C2YAY7_HEBCY</name>
<dbReference type="Pfam" id="PF13391">
    <property type="entry name" value="HNH_2"/>
    <property type="match status" value="1"/>
</dbReference>
<evidence type="ECO:0000313" key="2">
    <source>
        <dbReference type="EMBL" id="KIM38162.1"/>
    </source>
</evidence>
<dbReference type="OrthoDB" id="2104739at2759"/>
<organism evidence="2 3">
    <name type="scientific">Hebeloma cylindrosporum</name>
    <dbReference type="NCBI Taxonomy" id="76867"/>
    <lineage>
        <taxon>Eukaryota</taxon>
        <taxon>Fungi</taxon>
        <taxon>Dikarya</taxon>
        <taxon>Basidiomycota</taxon>
        <taxon>Agaricomycotina</taxon>
        <taxon>Agaricomycetes</taxon>
        <taxon>Agaricomycetidae</taxon>
        <taxon>Agaricales</taxon>
        <taxon>Agaricineae</taxon>
        <taxon>Hymenogastraceae</taxon>
        <taxon>Hebeloma</taxon>
    </lineage>
</organism>
<reference evidence="3" key="2">
    <citation type="submission" date="2015-01" db="EMBL/GenBank/DDBJ databases">
        <title>Evolutionary Origins and Diversification of the Mycorrhizal Mutualists.</title>
        <authorList>
            <consortium name="DOE Joint Genome Institute"/>
            <consortium name="Mycorrhizal Genomics Consortium"/>
            <person name="Kohler A."/>
            <person name="Kuo A."/>
            <person name="Nagy L.G."/>
            <person name="Floudas D."/>
            <person name="Copeland A."/>
            <person name="Barry K.W."/>
            <person name="Cichocki N."/>
            <person name="Veneault-Fourrey C."/>
            <person name="LaButti K."/>
            <person name="Lindquist E.A."/>
            <person name="Lipzen A."/>
            <person name="Lundell T."/>
            <person name="Morin E."/>
            <person name="Murat C."/>
            <person name="Riley R."/>
            <person name="Ohm R."/>
            <person name="Sun H."/>
            <person name="Tunlid A."/>
            <person name="Henrissat B."/>
            <person name="Grigoriev I.V."/>
            <person name="Hibbett D.S."/>
            <person name="Martin F."/>
        </authorList>
    </citation>
    <scope>NUCLEOTIDE SEQUENCE [LARGE SCALE GENOMIC DNA]</scope>
    <source>
        <strain evidence="3">h7</strain>
    </source>
</reference>
<feature type="domain" description="HNH nuclease" evidence="1">
    <location>
        <begin position="172"/>
        <end position="254"/>
    </location>
</feature>
<dbReference type="HOGENOM" id="CLU_049186_1_0_1"/>
<dbReference type="STRING" id="686832.A0A0C2YAY7"/>
<dbReference type="InterPro" id="IPR003615">
    <property type="entry name" value="HNH_nuc"/>
</dbReference>
<protein>
    <recommendedName>
        <fullName evidence="1">HNH nuclease domain-containing protein</fullName>
    </recommendedName>
</protein>
<keyword evidence="3" id="KW-1185">Reference proteome</keyword>
<proteinExistence type="predicted"/>
<dbReference type="Proteomes" id="UP000053424">
    <property type="component" value="Unassembled WGS sequence"/>
</dbReference>